<evidence type="ECO:0000313" key="3">
    <source>
        <dbReference type="EMBL" id="QCQ85022.1"/>
    </source>
</evidence>
<feature type="compositionally biased region" description="Basic residues" evidence="1">
    <location>
        <begin position="272"/>
        <end position="288"/>
    </location>
</feature>
<evidence type="ECO:0000256" key="1">
    <source>
        <dbReference type="SAM" id="MobiDB-lite"/>
    </source>
</evidence>
<feature type="region of interest" description="Disordered" evidence="1">
    <location>
        <begin position="255"/>
        <end position="288"/>
    </location>
</feature>
<organism evidence="3">
    <name type="scientific">Blackfly microvirus SF02</name>
    <dbReference type="NCBI Taxonomy" id="2576452"/>
    <lineage>
        <taxon>Viruses</taxon>
        <taxon>Monodnaviria</taxon>
        <taxon>Sangervirae</taxon>
        <taxon>Phixviricota</taxon>
        <taxon>Malgrandaviricetes</taxon>
        <taxon>Petitvirales</taxon>
        <taxon>Microviridae</taxon>
        <taxon>Microvirus</taxon>
    </lineage>
</organism>
<feature type="domain" description="Replication-associated protein ORF2/G2P" evidence="2">
    <location>
        <begin position="64"/>
        <end position="175"/>
    </location>
</feature>
<accession>A0A4P8PKJ4</accession>
<sequence length="288" mass="33828">MPCEKPLSGYRPTNGGPVTFKRPQARTYQEIDIPCGQCILCRLEHARQWAVRITHEAQGHEENAFITLTYNDENLPEHSSLNYRHLQLFWKRLRKKIGKFRYYAVGEYGDENNRPHYHACIFGHAWIEGRQILRRTPSMLWTHPELEWCWGMGNVSIGALTFESAQYTASYVTKKLNNKRKYVRVDEETGELIALVQPRAFMSRRKAIALEWVEKWGYNTYAHDRVVINGREQKPPKFYDRWLKKKSEIAEGMIKEKRAKEATKLTEEQTHARARNAHAHAKSKNKTL</sequence>
<feature type="compositionally biased region" description="Basic and acidic residues" evidence="1">
    <location>
        <begin position="255"/>
        <end position="271"/>
    </location>
</feature>
<dbReference type="InterPro" id="IPR056906">
    <property type="entry name" value="ORF2/G2P_dom"/>
</dbReference>
<reference evidence="3" key="1">
    <citation type="submission" date="2018-12" db="EMBL/GenBank/DDBJ databases">
        <title>Singled stranded DNA viruses identified in blackflies (Austrosimulium ungulatum) sampled in New Zealand.</title>
        <authorList>
            <person name="Kraberger S."/>
            <person name="Fontenele R.S."/>
            <person name="Schmidlin K."/>
            <person name="Walters M."/>
            <person name="Varsani A."/>
        </authorList>
    </citation>
    <scope>NUCLEOTIDE SEQUENCE [LARGE SCALE GENOMIC DNA]</scope>
    <source>
        <strain evidence="3">159</strain>
    </source>
</reference>
<dbReference type="Proteomes" id="UP000322834">
    <property type="component" value="Segment"/>
</dbReference>
<dbReference type="EMBL" id="MK249209">
    <property type="protein sequence ID" value="QCQ85022.1"/>
    <property type="molecule type" value="Genomic_DNA"/>
</dbReference>
<evidence type="ECO:0000259" key="2">
    <source>
        <dbReference type="Pfam" id="PF23343"/>
    </source>
</evidence>
<dbReference type="Pfam" id="PF23343">
    <property type="entry name" value="REP_ORF2-G2P"/>
    <property type="match status" value="1"/>
</dbReference>
<proteinExistence type="predicted"/>
<name>A0A4P8PKJ4_9VIRU</name>
<protein>
    <submittedName>
        <fullName evidence="3">Replication initiator protein</fullName>
    </submittedName>
</protein>